<feature type="compositionally biased region" description="Basic and acidic residues" evidence="1">
    <location>
        <begin position="7"/>
        <end position="22"/>
    </location>
</feature>
<sequence>MCQGVRSPKERKNKEATVTRRY</sequence>
<dbReference type="EMBL" id="CH474015">
    <property type="protein sequence ID" value="EDL85683.1"/>
    <property type="molecule type" value="Genomic_DNA"/>
</dbReference>
<evidence type="ECO:0000313" key="2">
    <source>
        <dbReference type="EMBL" id="EDL85683.1"/>
    </source>
</evidence>
<accession>A6K317</accession>
<organism evidence="2 3">
    <name type="scientific">Rattus norvegicus</name>
    <name type="common">Rat</name>
    <dbReference type="NCBI Taxonomy" id="10116"/>
    <lineage>
        <taxon>Eukaryota</taxon>
        <taxon>Metazoa</taxon>
        <taxon>Chordata</taxon>
        <taxon>Craniata</taxon>
        <taxon>Vertebrata</taxon>
        <taxon>Euteleostomi</taxon>
        <taxon>Mammalia</taxon>
        <taxon>Eutheria</taxon>
        <taxon>Euarchontoglires</taxon>
        <taxon>Glires</taxon>
        <taxon>Rodentia</taxon>
        <taxon>Myomorpha</taxon>
        <taxon>Muroidea</taxon>
        <taxon>Muridae</taxon>
        <taxon>Murinae</taxon>
        <taxon>Rattus</taxon>
    </lineage>
</organism>
<gene>
    <name evidence="2" type="ORF">rCG_51950</name>
</gene>
<reference evidence="2 3" key="1">
    <citation type="submission" date="2005-09" db="EMBL/GenBank/DDBJ databases">
        <authorList>
            <person name="Mural R.J."/>
            <person name="Li P.W."/>
            <person name="Adams M.D."/>
            <person name="Amanatides P.G."/>
            <person name="Baden-Tillson H."/>
            <person name="Barnstead M."/>
            <person name="Chin S.H."/>
            <person name="Dew I."/>
            <person name="Evans C.A."/>
            <person name="Ferriera S."/>
            <person name="Flanigan M."/>
            <person name="Fosler C."/>
            <person name="Glodek A."/>
            <person name="Gu Z."/>
            <person name="Holt R.A."/>
            <person name="Jennings D."/>
            <person name="Kraft C.L."/>
            <person name="Lu F."/>
            <person name="Nguyen T."/>
            <person name="Nusskern D.R."/>
            <person name="Pfannkoch C.M."/>
            <person name="Sitter C."/>
            <person name="Sutton G.G."/>
            <person name="Venter J.C."/>
            <person name="Wang Z."/>
            <person name="Woodage T."/>
            <person name="Zheng X.H."/>
            <person name="Zhong F."/>
        </authorList>
    </citation>
    <scope>NUCLEOTIDE SEQUENCE [LARGE SCALE GENOMIC DNA]</scope>
    <source>
        <strain>BN</strain>
        <strain evidence="3">Sprague-Dawley</strain>
    </source>
</reference>
<proteinExistence type="predicted"/>
<dbReference type="AlphaFoldDB" id="A6K317"/>
<evidence type="ECO:0000313" key="3">
    <source>
        <dbReference type="Proteomes" id="UP000234681"/>
    </source>
</evidence>
<evidence type="ECO:0000256" key="1">
    <source>
        <dbReference type="SAM" id="MobiDB-lite"/>
    </source>
</evidence>
<dbReference type="Proteomes" id="UP000234681">
    <property type="component" value="Chromosome 2"/>
</dbReference>
<protein>
    <submittedName>
        <fullName evidence="2">RCG51950</fullName>
    </submittedName>
</protein>
<name>A6K317_RAT</name>
<feature type="region of interest" description="Disordered" evidence="1">
    <location>
        <begin position="1"/>
        <end position="22"/>
    </location>
</feature>